<proteinExistence type="predicted"/>
<evidence type="ECO:0000313" key="2">
    <source>
        <dbReference type="Proteomes" id="UP000015350"/>
    </source>
</evidence>
<protein>
    <recommendedName>
        <fullName evidence="3">Sulfate transporter</fullName>
    </recommendedName>
</protein>
<gene>
    <name evidence="1" type="ORF">K678_13875</name>
</gene>
<sequence length="204" mass="22732">MNEISTTPVWTDPQGRTVPDQLVKPLDKLRHSLVYNAVAEAKELQRAMRDFKAKWLSEAQAFVGLAAAEYQTTIGGVKGNLTLRTYDGLREMTVQVADRLTFDERLKVAEALVGECLAEWSADARPELKAIVERAFKTDKEGNVSTGAVLELRRLDIADERWKRAMDAISDALQRTGTATYLRFYERADMGAPSVAISLDLAKL</sequence>
<dbReference type="EMBL" id="AQPH01000064">
    <property type="protein sequence ID" value="EPY00861.1"/>
    <property type="molecule type" value="Genomic_DNA"/>
</dbReference>
<dbReference type="STRING" id="1316936.K678_13875"/>
<reference evidence="1 2" key="1">
    <citation type="submission" date="2013-04" db="EMBL/GenBank/DDBJ databases">
        <authorList>
            <person name="Kuznetsov B."/>
            <person name="Ivanovsky R."/>
        </authorList>
    </citation>
    <scope>NUCLEOTIDE SEQUENCE [LARGE SCALE GENOMIC DNA]</scope>
    <source>
        <strain evidence="1 2">MGU-K5</strain>
    </source>
</reference>
<dbReference type="Proteomes" id="UP000015350">
    <property type="component" value="Unassembled WGS sequence"/>
</dbReference>
<name>S9TF27_MAGFU</name>
<accession>S9TF27</accession>
<dbReference type="Pfam" id="PF11363">
    <property type="entry name" value="DUF3164"/>
    <property type="match status" value="1"/>
</dbReference>
<dbReference type="AlphaFoldDB" id="S9TF27"/>
<dbReference type="InterPro" id="IPR021505">
    <property type="entry name" value="Phage_B3_Orf6"/>
</dbReference>
<dbReference type="RefSeq" id="WP_021133064.1">
    <property type="nucleotide sequence ID" value="NZ_AQPH01000064.1"/>
</dbReference>
<dbReference type="eggNOG" id="ENOG502ZBJ1">
    <property type="taxonomic scope" value="Bacteria"/>
</dbReference>
<evidence type="ECO:0008006" key="3">
    <source>
        <dbReference type="Google" id="ProtNLM"/>
    </source>
</evidence>
<organism evidence="1 2">
    <name type="scientific">Magnetospirillum fulvum MGU-K5</name>
    <dbReference type="NCBI Taxonomy" id="1316936"/>
    <lineage>
        <taxon>Bacteria</taxon>
        <taxon>Pseudomonadati</taxon>
        <taxon>Pseudomonadota</taxon>
        <taxon>Alphaproteobacteria</taxon>
        <taxon>Rhodospirillales</taxon>
        <taxon>Rhodospirillaceae</taxon>
        <taxon>Magnetospirillum</taxon>
    </lineage>
</organism>
<comment type="caution">
    <text evidence="1">The sequence shown here is derived from an EMBL/GenBank/DDBJ whole genome shotgun (WGS) entry which is preliminary data.</text>
</comment>
<evidence type="ECO:0000313" key="1">
    <source>
        <dbReference type="EMBL" id="EPY00861.1"/>
    </source>
</evidence>